<dbReference type="EMBL" id="BGPR01052757">
    <property type="protein sequence ID" value="GBO29589.1"/>
    <property type="molecule type" value="Genomic_DNA"/>
</dbReference>
<gene>
    <name evidence="1" type="ORF">AVEN_253959_1</name>
</gene>
<evidence type="ECO:0000313" key="2">
    <source>
        <dbReference type="Proteomes" id="UP000499080"/>
    </source>
</evidence>
<sequence>MMYSTFVALQKPLRKLLLSGGSSHRHSRNAWTHTVILPKKKSPSASGPFNSLPSPAFLRLSPRIRSSSMKSRTNENRSVLFSQQKNRFPTSPAVTSLPVTPLISPEPPLFDSPFEPSQRFGAGPEISSATVEISSAISIFLFSVTQQFPPGTMLRGETTIHYTFRNPPGAGSKKGKALNLLSFFIFWHKQILISHTQEFKTIKSLFK</sequence>
<proteinExistence type="predicted"/>
<comment type="caution">
    <text evidence="1">The sequence shown here is derived from an EMBL/GenBank/DDBJ whole genome shotgun (WGS) entry which is preliminary data.</text>
</comment>
<accession>A0A4Y2VWT9</accession>
<reference evidence="1 2" key="1">
    <citation type="journal article" date="2019" name="Sci. Rep.">
        <title>Orb-weaving spider Araneus ventricosus genome elucidates the spidroin gene catalogue.</title>
        <authorList>
            <person name="Kono N."/>
            <person name="Nakamura H."/>
            <person name="Ohtoshi R."/>
            <person name="Moran D.A.P."/>
            <person name="Shinohara A."/>
            <person name="Yoshida Y."/>
            <person name="Fujiwara M."/>
            <person name="Mori M."/>
            <person name="Tomita M."/>
            <person name="Arakawa K."/>
        </authorList>
    </citation>
    <scope>NUCLEOTIDE SEQUENCE [LARGE SCALE GENOMIC DNA]</scope>
</reference>
<dbReference type="Proteomes" id="UP000499080">
    <property type="component" value="Unassembled WGS sequence"/>
</dbReference>
<organism evidence="1 2">
    <name type="scientific">Araneus ventricosus</name>
    <name type="common">Orbweaver spider</name>
    <name type="synonym">Epeira ventricosa</name>
    <dbReference type="NCBI Taxonomy" id="182803"/>
    <lineage>
        <taxon>Eukaryota</taxon>
        <taxon>Metazoa</taxon>
        <taxon>Ecdysozoa</taxon>
        <taxon>Arthropoda</taxon>
        <taxon>Chelicerata</taxon>
        <taxon>Arachnida</taxon>
        <taxon>Araneae</taxon>
        <taxon>Araneomorphae</taxon>
        <taxon>Entelegynae</taxon>
        <taxon>Araneoidea</taxon>
        <taxon>Araneidae</taxon>
        <taxon>Araneus</taxon>
    </lineage>
</organism>
<evidence type="ECO:0000313" key="1">
    <source>
        <dbReference type="EMBL" id="GBO29589.1"/>
    </source>
</evidence>
<protein>
    <submittedName>
        <fullName evidence="1">Uncharacterized protein</fullName>
    </submittedName>
</protein>
<name>A0A4Y2VWT9_ARAVE</name>
<dbReference type="AlphaFoldDB" id="A0A4Y2VWT9"/>
<keyword evidence="2" id="KW-1185">Reference proteome</keyword>